<evidence type="ECO:0000313" key="3">
    <source>
        <dbReference type="Proteomes" id="UP000648257"/>
    </source>
</evidence>
<evidence type="ECO:0000256" key="1">
    <source>
        <dbReference type="SAM" id="Phobius"/>
    </source>
</evidence>
<keyword evidence="3" id="KW-1185">Reference proteome</keyword>
<feature type="transmembrane region" description="Helical" evidence="1">
    <location>
        <begin position="51"/>
        <end position="72"/>
    </location>
</feature>
<protein>
    <recommendedName>
        <fullName evidence="4">Transmembrane protein</fullName>
    </recommendedName>
</protein>
<reference evidence="2 3" key="1">
    <citation type="submission" date="2020-08" db="EMBL/GenBank/DDBJ databases">
        <title>Novel species isolated from subtropical streams in China.</title>
        <authorList>
            <person name="Lu H."/>
        </authorList>
    </citation>
    <scope>NUCLEOTIDE SEQUENCE [LARGE SCALE GENOMIC DNA]</scope>
    <source>
        <strain evidence="2 3">KACC 16656</strain>
    </source>
</reference>
<feature type="transmembrane region" description="Helical" evidence="1">
    <location>
        <begin position="112"/>
        <end position="131"/>
    </location>
</feature>
<evidence type="ECO:0000313" key="2">
    <source>
        <dbReference type="EMBL" id="MBC3805874.1"/>
    </source>
</evidence>
<keyword evidence="1" id="KW-0812">Transmembrane</keyword>
<dbReference type="RefSeq" id="WP_186920606.1">
    <property type="nucleotide sequence ID" value="NZ_JACOFW010000001.1"/>
</dbReference>
<organism evidence="2 3">
    <name type="scientific">Undibacterium seohonense</name>
    <dbReference type="NCBI Taxonomy" id="1344950"/>
    <lineage>
        <taxon>Bacteria</taxon>
        <taxon>Pseudomonadati</taxon>
        <taxon>Pseudomonadota</taxon>
        <taxon>Betaproteobacteria</taxon>
        <taxon>Burkholderiales</taxon>
        <taxon>Oxalobacteraceae</taxon>
        <taxon>Undibacterium</taxon>
    </lineage>
</organism>
<dbReference type="EMBL" id="JACOFW010000001">
    <property type="protein sequence ID" value="MBC3805874.1"/>
    <property type="molecule type" value="Genomic_DNA"/>
</dbReference>
<proteinExistence type="predicted"/>
<gene>
    <name evidence="2" type="ORF">H8K52_00770</name>
</gene>
<sequence length="146" mass="17056">MINTVNNTDEVSVTRLYVLRAMYVLVVIGLGITLMPYVFFPKKPLATWEFFRGVETCMMVAFWLLCALGIRYPLQLLPVLMWELIWKTIWLLAVPLPLWLNGTLDEKLLPNVFAIGAVVLVYIAMPWSYVYRHYVKKQGNQWRNNT</sequence>
<feature type="transmembrane region" description="Helical" evidence="1">
    <location>
        <begin position="84"/>
        <end position="100"/>
    </location>
</feature>
<accession>A0ABR6X0L3</accession>
<evidence type="ECO:0008006" key="4">
    <source>
        <dbReference type="Google" id="ProtNLM"/>
    </source>
</evidence>
<comment type="caution">
    <text evidence="2">The sequence shown here is derived from an EMBL/GenBank/DDBJ whole genome shotgun (WGS) entry which is preliminary data.</text>
</comment>
<keyword evidence="1" id="KW-0472">Membrane</keyword>
<keyword evidence="1" id="KW-1133">Transmembrane helix</keyword>
<feature type="transmembrane region" description="Helical" evidence="1">
    <location>
        <begin position="21"/>
        <end position="39"/>
    </location>
</feature>
<name>A0ABR6X0L3_9BURK</name>
<dbReference type="Proteomes" id="UP000648257">
    <property type="component" value="Unassembled WGS sequence"/>
</dbReference>